<reference evidence="1 2" key="1">
    <citation type="journal article" date="2017" name="Genome Biol. Evol.">
        <title>Phytophthora megakarya and P. palmivora, closely related causal agents of cacao black pod rot, underwent increases in genome sizes and gene numbers by different mechanisms.</title>
        <authorList>
            <person name="Ali S.S."/>
            <person name="Shao J."/>
            <person name="Lary D.J."/>
            <person name="Kronmiller B."/>
            <person name="Shen D."/>
            <person name="Strem M.D."/>
            <person name="Amoako-Attah I."/>
            <person name="Akrofi A.Y."/>
            <person name="Begoude B.A."/>
            <person name="Ten Hoopen G.M."/>
            <person name="Coulibaly K."/>
            <person name="Kebe B.I."/>
            <person name="Melnick R.L."/>
            <person name="Guiltinan M.J."/>
            <person name="Tyler B.M."/>
            <person name="Meinhardt L.W."/>
            <person name="Bailey B.A."/>
        </authorList>
    </citation>
    <scope>NUCLEOTIDE SEQUENCE [LARGE SCALE GENOMIC DNA]</scope>
    <source>
        <strain evidence="2">sbr112.9</strain>
    </source>
</reference>
<dbReference type="Proteomes" id="UP000237271">
    <property type="component" value="Unassembled WGS sequence"/>
</dbReference>
<dbReference type="OrthoDB" id="125925at2759"/>
<dbReference type="AlphaFoldDB" id="A0A2P4XF31"/>
<organism evidence="1 2">
    <name type="scientific">Phytophthora palmivora</name>
    <dbReference type="NCBI Taxonomy" id="4796"/>
    <lineage>
        <taxon>Eukaryota</taxon>
        <taxon>Sar</taxon>
        <taxon>Stramenopiles</taxon>
        <taxon>Oomycota</taxon>
        <taxon>Peronosporomycetes</taxon>
        <taxon>Peronosporales</taxon>
        <taxon>Peronosporaceae</taxon>
        <taxon>Phytophthora</taxon>
    </lineage>
</organism>
<evidence type="ECO:0000313" key="2">
    <source>
        <dbReference type="Proteomes" id="UP000237271"/>
    </source>
</evidence>
<dbReference type="EMBL" id="NCKW01011172">
    <property type="protein sequence ID" value="POM64157.1"/>
    <property type="molecule type" value="Genomic_DNA"/>
</dbReference>
<protein>
    <submittedName>
        <fullName evidence="1">Uncharacterized protein</fullName>
    </submittedName>
</protein>
<proteinExistence type="predicted"/>
<name>A0A2P4XF31_9STRA</name>
<comment type="caution">
    <text evidence="1">The sequence shown here is derived from an EMBL/GenBank/DDBJ whole genome shotgun (WGS) entry which is preliminary data.</text>
</comment>
<sequence>MDPALKANFWNNVFWLAIYSVTPSGYKSVSTAFGIAVENIHQPIYEIVANSDKEWYTKRILWAALKPLPGGLRQGIHREYPSIETSKVILEEVLCRHR</sequence>
<gene>
    <name evidence="1" type="ORF">PHPALM_20356</name>
</gene>
<accession>A0A2P4XF31</accession>
<evidence type="ECO:0000313" key="1">
    <source>
        <dbReference type="EMBL" id="POM64157.1"/>
    </source>
</evidence>
<keyword evidence="2" id="KW-1185">Reference proteome</keyword>